<dbReference type="FunFam" id="1.10.1420.10:FF:000005">
    <property type="entry name" value="DNA mismatch repair protein"/>
    <property type="match status" value="1"/>
</dbReference>
<keyword evidence="3 6" id="KW-0227">DNA damage</keyword>
<sequence length="1259" mass="140850">MMHRYDDGETEWIDRTKEKIEFVDAASQSSSCPNATPQKPVASIMTTPQKAASITTSQKTSTPTPQKTSTPTPQKKTSTPSRKRADSEDAYIPKEEESSDEPIPMDVESSEDEPILNNKRKRVVEDSSEDEPILPKRAKPAPQTPTKQAANPLWNLSYNGTPAKSPATSAAKTPSKSPAKTPAKSATKSPSKSATKSASKSQESMQDDMQDDAQEGGEKKVLLNAGEHFHDHTEWMLHPRDRYGHDRNSPDFDPTSIQIPSLFLKKCTNAMKQWWAIKETAMDCVLLMKVGKFYETYHMDADVMVKELDLIYMKGETAHAGFPEAAYSKFSNMLVNKGYRVARIEQTETPQQMRERNRSGGQKSQVVKREICSMVTPGVAGHGSIDKLYYQKDHRVLCCVVEQSLQQEDIPAGDEIGRKMVRSGHTDAVRVGLCIVDTAMGKFWVGQFVDDDQRTALRTQLLRFEPTEILVHKKAVSAATQQLLHQECPQALITPIDPNSTFSAAALVALVKAAGLFDNPSDPQHSGTWPEALAVLMDDGKSFRAEFECCVSALYLCVKYLQRCCVANLLMTERTFFFVDSIDEERDCLRGASEQLRAKQNATQHAKQETTENATQETNKTANQTPNNPSQPPPIMILDAITLKNLEILPESSAHSLFHYIDHTVTPCGKRLLTAWLCQPLFDIAAINTRLDAVAELIATPALLSAVRSSFKGLLDIERVLSRLHDYCGALINPKHPDNRALYYEDKKYNSRKIKDFVELMDAMKRVLSFGQSVNTPVSSALLQKLLTVVPVEAATNEIAFPDMTEILEFFDTSFQHDKAIEEGIIMPQEGMNRELDAVNASLTATHQELEDYLHQTQARFGCPQITFFGSNKDRFQLQFPESVCQRLGAMPKEFLLKSQRKGVKRFWTPFIQERFATLQKLEEEKQALLKTVTASVFAKFYEHDANWSRLVRCVATLDALGSLAITSMEGDNRGECVRPEFVPRTADEPVLELRDSRHPCILTTFNHGSFIANDISLGGSSSLIKIITGPNMGGKSTLLRQVAVTIILAQIGCYVPASFMRLSPVDRIFTRIGAQDRILANQSTFYVELIETSLILANCTKDSFLIIDELGRGTSTYDGSAIVYAVLNYLSTTKHCRMLFSTHYNFIIQSFLHHPTISTGYMSYLLDSSTESVTFLYKLVEGVCPDSFGINVARLAGIPEPILQRAKVVADKFNIDMNLKTPDVTMYMMRELKERLEKVDYKKEKWGEIVKGLLENVL</sequence>
<dbReference type="SMART" id="SM00533">
    <property type="entry name" value="MUTSd"/>
    <property type="match status" value="1"/>
</dbReference>
<evidence type="ECO:0000256" key="4">
    <source>
        <dbReference type="ARBA" id="ARBA00022840"/>
    </source>
</evidence>
<feature type="compositionally biased region" description="Acidic residues" evidence="8">
    <location>
        <begin position="205"/>
        <end position="215"/>
    </location>
</feature>
<keyword evidence="6 7" id="KW-0234">DNA repair</keyword>
<gene>
    <name evidence="10" type="ORF">AV274_6372</name>
</gene>
<evidence type="ECO:0000256" key="7">
    <source>
        <dbReference type="RuleBase" id="RU003756"/>
    </source>
</evidence>
<comment type="function">
    <text evidence="6 7">Component of the post-replicative DNA mismatch repair system (MMR).</text>
</comment>
<evidence type="ECO:0000256" key="6">
    <source>
        <dbReference type="PIRNR" id="PIRNR037677"/>
    </source>
</evidence>
<feature type="compositionally biased region" description="Polar residues" evidence="8">
    <location>
        <begin position="26"/>
        <end position="37"/>
    </location>
</feature>
<dbReference type="SUPFAM" id="SSF48334">
    <property type="entry name" value="DNA repair protein MutS, domain III"/>
    <property type="match status" value="1"/>
</dbReference>
<dbReference type="Pfam" id="PF05192">
    <property type="entry name" value="MutS_III"/>
    <property type="match status" value="1"/>
</dbReference>
<evidence type="ECO:0000256" key="3">
    <source>
        <dbReference type="ARBA" id="ARBA00022763"/>
    </source>
</evidence>
<evidence type="ECO:0000256" key="1">
    <source>
        <dbReference type="ARBA" id="ARBA00006271"/>
    </source>
</evidence>
<feature type="region of interest" description="Disordered" evidence="8">
    <location>
        <begin position="24"/>
        <end position="215"/>
    </location>
</feature>
<dbReference type="InterPro" id="IPR007861">
    <property type="entry name" value="DNA_mismatch_repair_MutS_clamp"/>
</dbReference>
<accession>A0A196S4D0</accession>
<dbReference type="GO" id="GO:0140664">
    <property type="term" value="F:ATP-dependent DNA damage sensor activity"/>
    <property type="evidence" value="ECO:0007669"/>
    <property type="project" value="InterPro"/>
</dbReference>
<dbReference type="InterPro" id="IPR007696">
    <property type="entry name" value="DNA_mismatch_repair_MutS_core"/>
</dbReference>
<dbReference type="PROSITE" id="PS00486">
    <property type="entry name" value="DNA_MISMATCH_REPAIR_2"/>
    <property type="match status" value="1"/>
</dbReference>
<feature type="compositionally biased region" description="Polar residues" evidence="8">
    <location>
        <begin position="144"/>
        <end position="160"/>
    </location>
</feature>
<dbReference type="Pfam" id="PF00488">
    <property type="entry name" value="MutS_V"/>
    <property type="match status" value="1"/>
</dbReference>
<dbReference type="SMART" id="SM00534">
    <property type="entry name" value="MUTSac"/>
    <property type="match status" value="1"/>
</dbReference>
<feature type="compositionally biased region" description="Low complexity" evidence="8">
    <location>
        <begin position="611"/>
        <end position="628"/>
    </location>
</feature>
<dbReference type="GO" id="GO:0005524">
    <property type="term" value="F:ATP binding"/>
    <property type="evidence" value="ECO:0007669"/>
    <property type="project" value="UniProtKB-UniRule"/>
</dbReference>
<protein>
    <recommendedName>
        <fullName evidence="6">DNA mismatch repair protein</fullName>
    </recommendedName>
</protein>
<organism evidence="10 11">
    <name type="scientific">Blastocystis sp. subtype 1 (strain ATCC 50177 / NandII)</name>
    <dbReference type="NCBI Taxonomy" id="478820"/>
    <lineage>
        <taxon>Eukaryota</taxon>
        <taxon>Sar</taxon>
        <taxon>Stramenopiles</taxon>
        <taxon>Bigyra</taxon>
        <taxon>Opalozoa</taxon>
        <taxon>Opalinata</taxon>
        <taxon>Blastocystidae</taxon>
        <taxon>Blastocystis</taxon>
    </lineage>
</organism>
<dbReference type="SUPFAM" id="SSF52540">
    <property type="entry name" value="P-loop containing nucleoside triphosphate hydrolases"/>
    <property type="match status" value="1"/>
</dbReference>
<dbReference type="Pfam" id="PF01624">
    <property type="entry name" value="MutS_I"/>
    <property type="match status" value="1"/>
</dbReference>
<evidence type="ECO:0000259" key="9">
    <source>
        <dbReference type="PROSITE" id="PS00486"/>
    </source>
</evidence>
<name>A0A196S4D0_BLAHN</name>
<dbReference type="AlphaFoldDB" id="A0A196S4D0"/>
<dbReference type="EMBL" id="LXWW01000571">
    <property type="protein sequence ID" value="OAO11978.1"/>
    <property type="molecule type" value="Genomic_DNA"/>
</dbReference>
<dbReference type="GO" id="GO:0030983">
    <property type="term" value="F:mismatched DNA binding"/>
    <property type="evidence" value="ECO:0007669"/>
    <property type="project" value="UniProtKB-UniRule"/>
</dbReference>
<dbReference type="Pfam" id="PF05190">
    <property type="entry name" value="MutS_IV"/>
    <property type="match status" value="1"/>
</dbReference>
<evidence type="ECO:0000313" key="11">
    <source>
        <dbReference type="Proteomes" id="UP000078348"/>
    </source>
</evidence>
<dbReference type="InterPro" id="IPR007860">
    <property type="entry name" value="DNA_mmatch_repair_MutS_con_dom"/>
</dbReference>
<dbReference type="InterPro" id="IPR017261">
    <property type="entry name" value="DNA_mismatch_repair_MutS/MSH"/>
</dbReference>
<reference evidence="10 11" key="1">
    <citation type="submission" date="2016-05" db="EMBL/GenBank/DDBJ databases">
        <title>Nuclear genome of Blastocystis sp. subtype 1 NandII.</title>
        <authorList>
            <person name="Gentekaki E."/>
            <person name="Curtis B."/>
            <person name="Stairs C."/>
            <person name="Eme L."/>
            <person name="Herman E."/>
            <person name="Klimes V."/>
            <person name="Arias M.C."/>
            <person name="Elias M."/>
            <person name="Hilliou F."/>
            <person name="Klute M."/>
            <person name="Malik S.-B."/>
            <person name="Pightling A."/>
            <person name="Rachubinski R."/>
            <person name="Salas D."/>
            <person name="Schlacht A."/>
            <person name="Suga H."/>
            <person name="Archibald J."/>
            <person name="Ball S.G."/>
            <person name="Clark G."/>
            <person name="Dacks J."/>
            <person name="Van Der Giezen M."/>
            <person name="Tsaousis A."/>
            <person name="Roger A."/>
        </authorList>
    </citation>
    <scope>NUCLEOTIDE SEQUENCE [LARGE SCALE GENOMIC DNA]</scope>
    <source>
        <strain evidence="11">ATCC 50177 / NandII</strain>
    </source>
</reference>
<feature type="compositionally biased region" description="Low complexity" evidence="8">
    <location>
        <begin position="55"/>
        <end position="80"/>
    </location>
</feature>
<dbReference type="InterPro" id="IPR000432">
    <property type="entry name" value="DNA_mismatch_repair_MutS_C"/>
</dbReference>
<dbReference type="STRING" id="478820.A0A196S4D0"/>
<dbReference type="Gene3D" id="1.10.1420.10">
    <property type="match status" value="2"/>
</dbReference>
<dbReference type="PANTHER" id="PTHR11361:SF148">
    <property type="entry name" value="DNA MISMATCH REPAIR PROTEIN MSH6"/>
    <property type="match status" value="1"/>
</dbReference>
<dbReference type="Gene3D" id="3.40.1170.10">
    <property type="entry name" value="DNA repair protein MutS, domain I"/>
    <property type="match status" value="1"/>
</dbReference>
<evidence type="ECO:0000256" key="5">
    <source>
        <dbReference type="ARBA" id="ARBA00023125"/>
    </source>
</evidence>
<dbReference type="PIRSF" id="PIRSF037677">
    <property type="entry name" value="DNA_mis_repair_Msh6"/>
    <property type="match status" value="1"/>
</dbReference>
<evidence type="ECO:0000256" key="8">
    <source>
        <dbReference type="SAM" id="MobiDB-lite"/>
    </source>
</evidence>
<feature type="domain" description="DNA mismatch repair proteins mutS family" evidence="9">
    <location>
        <begin position="1104"/>
        <end position="1120"/>
    </location>
</feature>
<dbReference type="Gene3D" id="3.40.50.300">
    <property type="entry name" value="P-loop containing nucleotide triphosphate hydrolases"/>
    <property type="match status" value="1"/>
</dbReference>
<feature type="compositionally biased region" description="Basic and acidic residues" evidence="8">
    <location>
        <begin position="83"/>
        <end position="96"/>
    </location>
</feature>
<dbReference type="InterPro" id="IPR045076">
    <property type="entry name" value="MutS"/>
</dbReference>
<keyword evidence="11" id="KW-1185">Reference proteome</keyword>
<dbReference type="InterPro" id="IPR036187">
    <property type="entry name" value="DNA_mismatch_repair_MutS_sf"/>
</dbReference>
<keyword evidence="2 6" id="KW-0547">Nucleotide-binding</keyword>
<dbReference type="InterPro" id="IPR016151">
    <property type="entry name" value="DNA_mismatch_repair_MutS_N"/>
</dbReference>
<evidence type="ECO:0000256" key="2">
    <source>
        <dbReference type="ARBA" id="ARBA00022741"/>
    </source>
</evidence>
<keyword evidence="4 6" id="KW-0067">ATP-binding</keyword>
<dbReference type="Gene3D" id="3.30.420.110">
    <property type="entry name" value="MutS, connector domain"/>
    <property type="match status" value="1"/>
</dbReference>
<dbReference type="SUPFAM" id="SSF53150">
    <property type="entry name" value="DNA repair protein MutS, domain II"/>
    <property type="match status" value="1"/>
</dbReference>
<keyword evidence="5 6" id="KW-0238">DNA-binding</keyword>
<dbReference type="GO" id="GO:0032301">
    <property type="term" value="C:MutSalpha complex"/>
    <property type="evidence" value="ECO:0007669"/>
    <property type="project" value="TreeGrafter"/>
</dbReference>
<dbReference type="GO" id="GO:0006298">
    <property type="term" value="P:mismatch repair"/>
    <property type="evidence" value="ECO:0007669"/>
    <property type="project" value="InterPro"/>
</dbReference>
<dbReference type="OrthoDB" id="10252754at2759"/>
<dbReference type="InterPro" id="IPR027417">
    <property type="entry name" value="P-loop_NTPase"/>
</dbReference>
<dbReference type="SUPFAM" id="SSF55271">
    <property type="entry name" value="DNA repair protein MutS, domain I"/>
    <property type="match status" value="1"/>
</dbReference>
<feature type="compositionally biased region" description="Low complexity" evidence="8">
    <location>
        <begin position="161"/>
        <end position="204"/>
    </location>
</feature>
<dbReference type="InterPro" id="IPR007695">
    <property type="entry name" value="DNA_mismatch_repair_MutS-lik_N"/>
</dbReference>
<feature type="compositionally biased region" description="Polar residues" evidence="8">
    <location>
        <begin position="44"/>
        <end position="54"/>
    </location>
</feature>
<proteinExistence type="inferred from homology"/>
<evidence type="ECO:0000313" key="10">
    <source>
        <dbReference type="EMBL" id="OAO11978.1"/>
    </source>
</evidence>
<comment type="similarity">
    <text evidence="1 6 7">Belongs to the DNA mismatch repair MutS family.</text>
</comment>
<comment type="caution">
    <text evidence="10">The sequence shown here is derived from an EMBL/GenBank/DDBJ whole genome shotgun (WGS) entry which is preliminary data.</text>
</comment>
<dbReference type="InterPro" id="IPR036678">
    <property type="entry name" value="MutS_con_dom_sf"/>
</dbReference>
<dbReference type="Pfam" id="PF05188">
    <property type="entry name" value="MutS_II"/>
    <property type="match status" value="1"/>
</dbReference>
<dbReference type="Proteomes" id="UP000078348">
    <property type="component" value="Unassembled WGS sequence"/>
</dbReference>
<dbReference type="PANTHER" id="PTHR11361">
    <property type="entry name" value="DNA MISMATCH REPAIR PROTEIN MUTS FAMILY MEMBER"/>
    <property type="match status" value="1"/>
</dbReference>
<feature type="region of interest" description="Disordered" evidence="8">
    <location>
        <begin position="599"/>
        <end position="634"/>
    </location>
</feature>